<dbReference type="PANTHER" id="PTHR47219">
    <property type="entry name" value="RAB GTPASE-ACTIVATING PROTEIN 1-LIKE"/>
    <property type="match status" value="1"/>
</dbReference>
<reference evidence="2 3" key="1">
    <citation type="submission" date="2018-11" db="EMBL/GenBank/DDBJ databases">
        <authorList>
            <consortium name="Pathogen Informatics"/>
        </authorList>
    </citation>
    <scope>NUCLEOTIDE SEQUENCE [LARGE SCALE GENOMIC DNA]</scope>
    <source>
        <strain evidence="2 3">Zambia</strain>
    </source>
</reference>
<evidence type="ECO:0000259" key="1">
    <source>
        <dbReference type="Pfam" id="PF00566"/>
    </source>
</evidence>
<name>A0A3P8I5B4_9TREM</name>
<dbReference type="InterPro" id="IPR000195">
    <property type="entry name" value="Rab-GAP-TBC_dom"/>
</dbReference>
<dbReference type="GO" id="GO:0005096">
    <property type="term" value="F:GTPase activator activity"/>
    <property type="evidence" value="ECO:0007669"/>
    <property type="project" value="TreeGrafter"/>
</dbReference>
<dbReference type="InterPro" id="IPR035969">
    <property type="entry name" value="Rab-GAP_TBC_sf"/>
</dbReference>
<dbReference type="SUPFAM" id="SSF47923">
    <property type="entry name" value="Ypt/Rab-GAP domain of gyp1p"/>
    <property type="match status" value="1"/>
</dbReference>
<proteinExistence type="predicted"/>
<dbReference type="Pfam" id="PF00566">
    <property type="entry name" value="RabGAP-TBC"/>
    <property type="match status" value="1"/>
</dbReference>
<organism evidence="2 3">
    <name type="scientific">Schistosoma margrebowiei</name>
    <dbReference type="NCBI Taxonomy" id="48269"/>
    <lineage>
        <taxon>Eukaryota</taxon>
        <taxon>Metazoa</taxon>
        <taxon>Spiralia</taxon>
        <taxon>Lophotrochozoa</taxon>
        <taxon>Platyhelminthes</taxon>
        <taxon>Trematoda</taxon>
        <taxon>Digenea</taxon>
        <taxon>Strigeidida</taxon>
        <taxon>Schistosomatoidea</taxon>
        <taxon>Schistosomatidae</taxon>
        <taxon>Schistosoma</taxon>
    </lineage>
</organism>
<dbReference type="Proteomes" id="UP000277204">
    <property type="component" value="Unassembled WGS sequence"/>
</dbReference>
<dbReference type="InterPro" id="IPR050302">
    <property type="entry name" value="Rab_GAP_TBC_domain"/>
</dbReference>
<dbReference type="AlphaFoldDB" id="A0A3P8I5B4"/>
<feature type="domain" description="Rab-GAP TBC" evidence="1">
    <location>
        <begin position="2"/>
        <end position="42"/>
    </location>
</feature>
<evidence type="ECO:0000313" key="3">
    <source>
        <dbReference type="Proteomes" id="UP000277204"/>
    </source>
</evidence>
<dbReference type="GO" id="GO:0031267">
    <property type="term" value="F:small GTPase binding"/>
    <property type="evidence" value="ECO:0007669"/>
    <property type="project" value="TreeGrafter"/>
</dbReference>
<protein>
    <recommendedName>
        <fullName evidence="1">Rab-GAP TBC domain-containing protein</fullName>
    </recommendedName>
</protein>
<dbReference type="Gene3D" id="1.10.472.80">
    <property type="entry name" value="Ypt/Rab-GAP domain of gyp1p, domain 3"/>
    <property type="match status" value="1"/>
</dbReference>
<sequence>MYSSVCPTALTFRIWDLLFYDGSVVLFRIALALLSYKSEEILSLNNSSQIFHSLSNAPGSVTDINELVKAAYSLNDEHLEPSNISSLRRHYLAQLMVDEGAVLKPDSRPNLPKQVSKSLIYFICFLCSVHFSFCLIKANSSLLFQSHLLSILTLLFSGLPFEGRAIQYYAEYVYQ</sequence>
<gene>
    <name evidence="2" type="ORF">SMRZ_LOCUS24866</name>
</gene>
<evidence type="ECO:0000313" key="2">
    <source>
        <dbReference type="EMBL" id="VDP53059.1"/>
    </source>
</evidence>
<dbReference type="EMBL" id="UZAI01020759">
    <property type="protein sequence ID" value="VDP53059.1"/>
    <property type="molecule type" value="Genomic_DNA"/>
</dbReference>
<keyword evidence="3" id="KW-1185">Reference proteome</keyword>
<accession>A0A3P8I5B4</accession>
<dbReference type="PANTHER" id="PTHR47219:SF13">
    <property type="entry name" value="RUN AND TBC1 DOMAIN-CONTAINING PROTEIN 3"/>
    <property type="match status" value="1"/>
</dbReference>